<reference evidence="1" key="1">
    <citation type="submission" date="2022-07" db="EMBL/GenBank/DDBJ databases">
        <title>Enhanced cultured diversity of the mouse gut microbiota enables custom-made synthetic communities.</title>
        <authorList>
            <person name="Afrizal A."/>
        </authorList>
    </citation>
    <scope>NUCLEOTIDE SEQUENCE</scope>
    <source>
        <strain evidence="1">DSM 28593</strain>
    </source>
</reference>
<dbReference type="Proteomes" id="UP001205748">
    <property type="component" value="Unassembled WGS sequence"/>
</dbReference>
<gene>
    <name evidence="1" type="ORF">NSA47_13465</name>
</gene>
<name>A0AAE3L0I2_9FIRM</name>
<sequence>MFKEKYHSMNEQIFPDQELINRVMHSKEGKKRGKNKVKMLFPKPMIIAVTLMIIVLTSTPVLAANIPAVYELMHLISPSTAQFFMPIQKSTEDNRIKMEVVSAYTKDNTIEIYITMQDLIGGRIDETTDLYDSYSIHRPFDSSASCSFVGYDESTKTATFLITITEWKKQKIVGDKITFSVREFLSDKQVYNNVPIEVDLKNVDHRPSTNQVSINGFSGDKEVEDFSKDATAPEVLIPSRPMDFPIEGIDLTGLGYINGKLHIQTSVVDNLRKDNHGHFFLRDKQGNEILYDYSVHFTDNSNGDNRVDYVDYVFDIPQSEMDQYSLYGNFITSGLLTKGNWQVTFPIEEMKKD</sequence>
<evidence type="ECO:0008006" key="3">
    <source>
        <dbReference type="Google" id="ProtNLM"/>
    </source>
</evidence>
<organism evidence="1 2">
    <name type="scientific">Irregularibacter muris</name>
    <dbReference type="NCBI Taxonomy" id="1796619"/>
    <lineage>
        <taxon>Bacteria</taxon>
        <taxon>Bacillati</taxon>
        <taxon>Bacillota</taxon>
        <taxon>Clostridia</taxon>
        <taxon>Eubacteriales</taxon>
        <taxon>Eubacteriaceae</taxon>
        <taxon>Irregularibacter</taxon>
    </lineage>
</organism>
<keyword evidence="2" id="KW-1185">Reference proteome</keyword>
<dbReference type="EMBL" id="JANKAS010000016">
    <property type="protein sequence ID" value="MCR1899972.1"/>
    <property type="molecule type" value="Genomic_DNA"/>
</dbReference>
<accession>A0AAE3L0I2</accession>
<evidence type="ECO:0000313" key="2">
    <source>
        <dbReference type="Proteomes" id="UP001205748"/>
    </source>
</evidence>
<dbReference type="RefSeq" id="WP_257532834.1">
    <property type="nucleotide sequence ID" value="NZ_JANKAS010000016.1"/>
</dbReference>
<proteinExistence type="predicted"/>
<evidence type="ECO:0000313" key="1">
    <source>
        <dbReference type="EMBL" id="MCR1899972.1"/>
    </source>
</evidence>
<comment type="caution">
    <text evidence="1">The sequence shown here is derived from an EMBL/GenBank/DDBJ whole genome shotgun (WGS) entry which is preliminary data.</text>
</comment>
<protein>
    <recommendedName>
        <fullName evidence="3">DUF4179 domain-containing protein</fullName>
    </recommendedName>
</protein>
<dbReference type="AlphaFoldDB" id="A0AAE3L0I2"/>